<gene>
    <name evidence="2" type="ORF">RIF29_23861</name>
</gene>
<reference evidence="2 3" key="1">
    <citation type="submission" date="2024-01" db="EMBL/GenBank/DDBJ databases">
        <title>The genomes of 5 underutilized Papilionoideae crops provide insights into root nodulation and disease resistanc.</title>
        <authorList>
            <person name="Yuan L."/>
        </authorList>
    </citation>
    <scope>NUCLEOTIDE SEQUENCE [LARGE SCALE GENOMIC DNA]</scope>
    <source>
        <strain evidence="2">ZHUSHIDOU_FW_LH</strain>
        <tissue evidence="2">Leaf</tissue>
    </source>
</reference>
<evidence type="ECO:0000313" key="2">
    <source>
        <dbReference type="EMBL" id="KAK7258288.1"/>
    </source>
</evidence>
<evidence type="ECO:0000313" key="3">
    <source>
        <dbReference type="Proteomes" id="UP001372338"/>
    </source>
</evidence>
<organism evidence="2 3">
    <name type="scientific">Crotalaria pallida</name>
    <name type="common">Smooth rattlebox</name>
    <name type="synonym">Crotalaria striata</name>
    <dbReference type="NCBI Taxonomy" id="3830"/>
    <lineage>
        <taxon>Eukaryota</taxon>
        <taxon>Viridiplantae</taxon>
        <taxon>Streptophyta</taxon>
        <taxon>Embryophyta</taxon>
        <taxon>Tracheophyta</taxon>
        <taxon>Spermatophyta</taxon>
        <taxon>Magnoliopsida</taxon>
        <taxon>eudicotyledons</taxon>
        <taxon>Gunneridae</taxon>
        <taxon>Pentapetalae</taxon>
        <taxon>rosids</taxon>
        <taxon>fabids</taxon>
        <taxon>Fabales</taxon>
        <taxon>Fabaceae</taxon>
        <taxon>Papilionoideae</taxon>
        <taxon>50 kb inversion clade</taxon>
        <taxon>genistoids sensu lato</taxon>
        <taxon>core genistoids</taxon>
        <taxon>Crotalarieae</taxon>
        <taxon>Crotalaria</taxon>
    </lineage>
</organism>
<keyword evidence="3" id="KW-1185">Reference proteome</keyword>
<dbReference type="EMBL" id="JAYWIO010000005">
    <property type="protein sequence ID" value="KAK7258288.1"/>
    <property type="molecule type" value="Genomic_DNA"/>
</dbReference>
<feature type="transmembrane region" description="Helical" evidence="1">
    <location>
        <begin position="76"/>
        <end position="100"/>
    </location>
</feature>
<sequence>MEMVEESSENEGRVSGAKLNKLNYDPSYRAREREQRAERAEVSLSLFYLYFYSSSLVSLSFYYSSSFPPSIPFHSFLILSLCFLLLLSYTTSTINFYYYFLRPNE</sequence>
<dbReference type="AlphaFoldDB" id="A0AAN9EQT5"/>
<keyword evidence="1" id="KW-0472">Membrane</keyword>
<comment type="caution">
    <text evidence="2">The sequence shown here is derived from an EMBL/GenBank/DDBJ whole genome shotgun (WGS) entry which is preliminary data.</text>
</comment>
<feature type="transmembrane region" description="Helical" evidence="1">
    <location>
        <begin position="42"/>
        <end position="64"/>
    </location>
</feature>
<keyword evidence="1" id="KW-1133">Transmembrane helix</keyword>
<keyword evidence="1" id="KW-0812">Transmembrane</keyword>
<accession>A0AAN9EQT5</accession>
<proteinExistence type="predicted"/>
<name>A0AAN9EQT5_CROPI</name>
<dbReference type="Proteomes" id="UP001372338">
    <property type="component" value="Unassembled WGS sequence"/>
</dbReference>
<evidence type="ECO:0000256" key="1">
    <source>
        <dbReference type="SAM" id="Phobius"/>
    </source>
</evidence>
<protein>
    <submittedName>
        <fullName evidence="2">Uncharacterized protein</fullName>
    </submittedName>
</protein>